<accession>X1JDY4</accession>
<dbReference type="EMBL" id="BARU01042836">
    <property type="protein sequence ID" value="GAH76534.1"/>
    <property type="molecule type" value="Genomic_DNA"/>
</dbReference>
<name>X1JDY4_9ZZZZ</name>
<dbReference type="GO" id="GO:0015562">
    <property type="term" value="F:efflux transmembrane transporter activity"/>
    <property type="evidence" value="ECO:0007669"/>
    <property type="project" value="InterPro"/>
</dbReference>
<gene>
    <name evidence="1" type="ORF">S03H2_65731</name>
</gene>
<dbReference type="SUPFAM" id="SSF56954">
    <property type="entry name" value="Outer membrane efflux proteins (OEP)"/>
    <property type="match status" value="1"/>
</dbReference>
<feature type="non-terminal residue" evidence="1">
    <location>
        <position position="1"/>
    </location>
</feature>
<evidence type="ECO:0000313" key="1">
    <source>
        <dbReference type="EMBL" id="GAH76534.1"/>
    </source>
</evidence>
<comment type="caution">
    <text evidence="1">The sequence shown here is derived from an EMBL/GenBank/DDBJ whole genome shotgun (WGS) entry which is preliminary data.</text>
</comment>
<protein>
    <recommendedName>
        <fullName evidence="2">Outer membrane efflux protein</fullName>
    </recommendedName>
</protein>
<reference evidence="1" key="1">
    <citation type="journal article" date="2014" name="Front. Microbiol.">
        <title>High frequency of phylogenetically diverse reductive dehalogenase-homologous genes in deep subseafloor sedimentary metagenomes.</title>
        <authorList>
            <person name="Kawai M."/>
            <person name="Futagami T."/>
            <person name="Toyoda A."/>
            <person name="Takaki Y."/>
            <person name="Nishi S."/>
            <person name="Hori S."/>
            <person name="Arai W."/>
            <person name="Tsubouchi T."/>
            <person name="Morono Y."/>
            <person name="Uchiyama I."/>
            <person name="Ito T."/>
            <person name="Fujiyama A."/>
            <person name="Inagaki F."/>
            <person name="Takami H."/>
        </authorList>
    </citation>
    <scope>NUCLEOTIDE SEQUENCE</scope>
    <source>
        <strain evidence="1">Expedition CK06-06</strain>
    </source>
</reference>
<organism evidence="1">
    <name type="scientific">marine sediment metagenome</name>
    <dbReference type="NCBI Taxonomy" id="412755"/>
    <lineage>
        <taxon>unclassified sequences</taxon>
        <taxon>metagenomes</taxon>
        <taxon>ecological metagenomes</taxon>
    </lineage>
</organism>
<proteinExistence type="predicted"/>
<dbReference type="AlphaFoldDB" id="X1JDY4"/>
<evidence type="ECO:0008006" key="2">
    <source>
        <dbReference type="Google" id="ProtNLM"/>
    </source>
</evidence>
<dbReference type="Gene3D" id="1.20.1600.10">
    <property type="entry name" value="Outer membrane efflux proteins (OEP)"/>
    <property type="match status" value="1"/>
</dbReference>
<sequence length="163" mass="17615">NYDIQIAKSNADINTINNDYGVAGGLPSVTGTASDQESVVNINQKINSSSGINEISRNGASSNALNANVSGSILLYNGLHVVATKKRLEELEKQSQQQLTAQIQTTIASVSVKYFDVVRQTSYLKALQFSINLSKKQLELVQVKQSVGMANNAECKSSHVHNF</sequence>